<gene>
    <name evidence="2" type="ORF">WOLCODRAFT_155304</name>
</gene>
<proteinExistence type="predicted"/>
<dbReference type="Proteomes" id="UP000218811">
    <property type="component" value="Unassembled WGS sequence"/>
</dbReference>
<feature type="region of interest" description="Disordered" evidence="1">
    <location>
        <begin position="456"/>
        <end position="497"/>
    </location>
</feature>
<keyword evidence="3" id="KW-1185">Reference proteome</keyword>
<name>A0A2H3IXF3_WOLCO</name>
<sequence length="829" mass="88059">MRPAPDNASGVSRPYAVIANTFIQRARKRPDTSLPCVVLTLQVPSLSSSAWLSVTLPRMRHNVRALDGQKSAASMHPIALADCFRAYSAAGSAAEPRRINGRRPKPCRFRIAGMSPVSRLPPRTAAVSSSRHAGDQRLLTTGLGCSGSGRGSHAAYLGAPHAGHSWHACEAPHGPGGSGSAAATGSADGPVASRRCGRQAQRAWLLCVWPPQRARAVPARAADGLDRLRGLDRGRASQSRAGIRRTGPGQLQPWPLGRRGGQSVHPPTGRLRLAVNWLVDGAPLRRASGLESAGGGQRYSGRPRAVSSQTRYDLFRLYKSDRKLSGADGYPTGGGSTVWEAGKECILQIGCRCDGRRVRTKVYWTQCGRRARTNPPVTAALHPIGPRSAQQRPIPSGETVLAFRARLAATCSSTASVGAARASALHQLPADLGDWRARSNSASGDTTPHVILAKQRSSSAHASATRGPRRLSRQRCAERVDAGKAHPTSYHDARGMGERCRTPSFDHARLRRGLPEALLLLAAGDDGRAERAGRRLRELAHVRACFCAAVRVLQATADARVSPPAIAMWHARQNAPSHPLLRGYARLQLSTTPKSGRGQPGAHAAQSGWVPEGLRARGTPSPRTDSSSAQLLPPFQGQPRGTPRGPWSGRGWNCAADTPHRVAPAASANAPAAAPRGTIRNTLPNTAARNRASASGNSGRCGAVAPPPSPPGRSRAKAQRRRTRAPRARNAPQRCDERRRRRGSRPAHPATSTGARASAPPSFAACTPNRVHNRVADDATPERSSSNNDRPTTEHARATGALQRDSNVGRPMGRGQSLPRTPEQGGPEV</sequence>
<feature type="region of interest" description="Disordered" evidence="1">
    <location>
        <begin position="233"/>
        <end position="267"/>
    </location>
</feature>
<feature type="compositionally biased region" description="Basic and acidic residues" evidence="1">
    <location>
        <begin position="475"/>
        <end position="497"/>
    </location>
</feature>
<dbReference type="EMBL" id="KB467832">
    <property type="protein sequence ID" value="PCH34652.1"/>
    <property type="molecule type" value="Genomic_DNA"/>
</dbReference>
<feature type="region of interest" description="Disordered" evidence="1">
    <location>
        <begin position="591"/>
        <end position="829"/>
    </location>
</feature>
<feature type="compositionally biased region" description="Low complexity" evidence="1">
    <location>
        <begin position="663"/>
        <end position="675"/>
    </location>
</feature>
<dbReference type="AlphaFoldDB" id="A0A2H3IXF3"/>
<feature type="compositionally biased region" description="Low complexity" evidence="1">
    <location>
        <begin position="180"/>
        <end position="190"/>
    </location>
</feature>
<evidence type="ECO:0000256" key="1">
    <source>
        <dbReference type="SAM" id="MobiDB-lite"/>
    </source>
</evidence>
<feature type="compositionally biased region" description="Polar residues" evidence="1">
    <location>
        <begin position="621"/>
        <end position="630"/>
    </location>
</feature>
<feature type="region of interest" description="Disordered" evidence="1">
    <location>
        <begin position="168"/>
        <end position="194"/>
    </location>
</feature>
<reference evidence="2 3" key="1">
    <citation type="journal article" date="2012" name="Science">
        <title>The Paleozoic origin of enzymatic lignin decomposition reconstructed from 31 fungal genomes.</title>
        <authorList>
            <person name="Floudas D."/>
            <person name="Binder M."/>
            <person name="Riley R."/>
            <person name="Barry K."/>
            <person name="Blanchette R.A."/>
            <person name="Henrissat B."/>
            <person name="Martinez A.T."/>
            <person name="Otillar R."/>
            <person name="Spatafora J.W."/>
            <person name="Yadav J.S."/>
            <person name="Aerts A."/>
            <person name="Benoit I."/>
            <person name="Boyd A."/>
            <person name="Carlson A."/>
            <person name="Copeland A."/>
            <person name="Coutinho P.M."/>
            <person name="de Vries R.P."/>
            <person name="Ferreira P."/>
            <person name="Findley K."/>
            <person name="Foster B."/>
            <person name="Gaskell J."/>
            <person name="Glotzer D."/>
            <person name="Gorecki P."/>
            <person name="Heitman J."/>
            <person name="Hesse C."/>
            <person name="Hori C."/>
            <person name="Igarashi K."/>
            <person name="Jurgens J.A."/>
            <person name="Kallen N."/>
            <person name="Kersten P."/>
            <person name="Kohler A."/>
            <person name="Kuees U."/>
            <person name="Kumar T.K.A."/>
            <person name="Kuo A."/>
            <person name="LaButti K."/>
            <person name="Larrondo L.F."/>
            <person name="Lindquist E."/>
            <person name="Ling A."/>
            <person name="Lombard V."/>
            <person name="Lucas S."/>
            <person name="Lundell T."/>
            <person name="Martin R."/>
            <person name="McLaughlin D.J."/>
            <person name="Morgenstern I."/>
            <person name="Morin E."/>
            <person name="Murat C."/>
            <person name="Nagy L.G."/>
            <person name="Nolan M."/>
            <person name="Ohm R.A."/>
            <person name="Patyshakuliyeva A."/>
            <person name="Rokas A."/>
            <person name="Ruiz-Duenas F.J."/>
            <person name="Sabat G."/>
            <person name="Salamov A."/>
            <person name="Samejima M."/>
            <person name="Schmutz J."/>
            <person name="Slot J.C."/>
            <person name="St John F."/>
            <person name="Stenlid J."/>
            <person name="Sun H."/>
            <person name="Sun S."/>
            <person name="Syed K."/>
            <person name="Tsang A."/>
            <person name="Wiebenga A."/>
            <person name="Young D."/>
            <person name="Pisabarro A."/>
            <person name="Eastwood D.C."/>
            <person name="Martin F."/>
            <person name="Cullen D."/>
            <person name="Grigoriev I.V."/>
            <person name="Hibbett D.S."/>
        </authorList>
    </citation>
    <scope>NUCLEOTIDE SEQUENCE [LARGE SCALE GENOMIC DNA]</scope>
    <source>
        <strain evidence="2 3">MD-104</strain>
    </source>
</reference>
<feature type="compositionally biased region" description="Basic residues" evidence="1">
    <location>
        <begin position="714"/>
        <end position="727"/>
    </location>
</feature>
<evidence type="ECO:0000313" key="2">
    <source>
        <dbReference type="EMBL" id="PCH34652.1"/>
    </source>
</evidence>
<feature type="compositionally biased region" description="Low complexity" evidence="1">
    <location>
        <begin position="687"/>
        <end position="704"/>
    </location>
</feature>
<accession>A0A2H3IXF3</accession>
<protein>
    <submittedName>
        <fullName evidence="2">Uncharacterized protein</fullName>
    </submittedName>
</protein>
<organism evidence="2 3">
    <name type="scientific">Wolfiporia cocos (strain MD-104)</name>
    <name type="common">Brown rot fungus</name>
    <dbReference type="NCBI Taxonomy" id="742152"/>
    <lineage>
        <taxon>Eukaryota</taxon>
        <taxon>Fungi</taxon>
        <taxon>Dikarya</taxon>
        <taxon>Basidiomycota</taxon>
        <taxon>Agaricomycotina</taxon>
        <taxon>Agaricomycetes</taxon>
        <taxon>Polyporales</taxon>
        <taxon>Phaeolaceae</taxon>
        <taxon>Wolfiporia</taxon>
    </lineage>
</organism>
<evidence type="ECO:0000313" key="3">
    <source>
        <dbReference type="Proteomes" id="UP000218811"/>
    </source>
</evidence>